<dbReference type="AlphaFoldDB" id="A0A915IIY5"/>
<organism evidence="2 3">
    <name type="scientific">Romanomermis culicivorax</name>
    <name type="common">Nematode worm</name>
    <dbReference type="NCBI Taxonomy" id="13658"/>
    <lineage>
        <taxon>Eukaryota</taxon>
        <taxon>Metazoa</taxon>
        <taxon>Ecdysozoa</taxon>
        <taxon>Nematoda</taxon>
        <taxon>Enoplea</taxon>
        <taxon>Dorylaimia</taxon>
        <taxon>Mermithida</taxon>
        <taxon>Mermithoidea</taxon>
        <taxon>Mermithidae</taxon>
        <taxon>Romanomermis</taxon>
    </lineage>
</organism>
<reference evidence="3" key="1">
    <citation type="submission" date="2022-11" db="UniProtKB">
        <authorList>
            <consortium name="WormBaseParasite"/>
        </authorList>
    </citation>
    <scope>IDENTIFICATION</scope>
</reference>
<dbReference type="InterPro" id="IPR037365">
    <property type="entry name" value="Slowmo/Ups"/>
</dbReference>
<evidence type="ECO:0000259" key="1">
    <source>
        <dbReference type="PROSITE" id="PS50904"/>
    </source>
</evidence>
<dbReference type="GO" id="GO:0005758">
    <property type="term" value="C:mitochondrial intermembrane space"/>
    <property type="evidence" value="ECO:0007669"/>
    <property type="project" value="InterPro"/>
</dbReference>
<evidence type="ECO:0000313" key="3">
    <source>
        <dbReference type="WBParaSite" id="nRc.2.0.1.t13818-RA"/>
    </source>
</evidence>
<evidence type="ECO:0000313" key="2">
    <source>
        <dbReference type="Proteomes" id="UP000887565"/>
    </source>
</evidence>
<dbReference type="Proteomes" id="UP000887565">
    <property type="component" value="Unplaced"/>
</dbReference>
<name>A0A915IIY5_ROMCU</name>
<protein>
    <submittedName>
        <fullName evidence="3">PRELI/MSF1 domain-containing protein</fullName>
    </submittedName>
</protein>
<sequence length="142" mass="16588">HTWDTVVHAAWRKYPNPLKPEVTGLDVIDRKLGEDGILRSKRILRTEWSIPRWVSNLIGLQNPSYSYEYSEVRLHDNHMVLKSKNLNCTNFVDIDETLVYKRHPENDEKTVLQHSAVITMHGVPLLDYCENLLVNTFNNNAY</sequence>
<dbReference type="InterPro" id="IPR006797">
    <property type="entry name" value="PRELI/MSF1_dom"/>
</dbReference>
<keyword evidence="2" id="KW-1185">Reference proteome</keyword>
<proteinExistence type="predicted"/>
<dbReference type="OMA" id="LMYKPHP"/>
<dbReference type="Pfam" id="PF04707">
    <property type="entry name" value="PRELI"/>
    <property type="match status" value="1"/>
</dbReference>
<dbReference type="PROSITE" id="PS50904">
    <property type="entry name" value="PRELI_MSF1"/>
    <property type="match status" value="1"/>
</dbReference>
<feature type="domain" description="PRELI/MSF1" evidence="1">
    <location>
        <begin position="1"/>
        <end position="142"/>
    </location>
</feature>
<dbReference type="WBParaSite" id="nRc.2.0.1.t13818-RA">
    <property type="protein sequence ID" value="nRc.2.0.1.t13818-RA"/>
    <property type="gene ID" value="nRc.2.0.1.g13818"/>
</dbReference>
<dbReference type="PANTHER" id="PTHR11158">
    <property type="entry name" value="MSF1/PX19 RELATED"/>
    <property type="match status" value="1"/>
</dbReference>
<accession>A0A915IIY5</accession>